<sequence length="110" mass="12525">DIFQDCDFMPSSLTDRPEIPVPNDDTEQHASEKQNRDGQNNYDLNACTVSPQVLKPLLKAPSCKSQRSARMKCKSAILTDTPEKTYLEEKKEEQDAKNKKVLKRVLSDNK</sequence>
<dbReference type="EMBL" id="JABFTP020000185">
    <property type="protein sequence ID" value="KAL3288728.1"/>
    <property type="molecule type" value="Genomic_DNA"/>
</dbReference>
<feature type="compositionally biased region" description="Basic and acidic residues" evidence="1">
    <location>
        <begin position="26"/>
        <end position="36"/>
    </location>
</feature>
<evidence type="ECO:0000313" key="2">
    <source>
        <dbReference type="EMBL" id="KAL3288728.1"/>
    </source>
</evidence>
<feature type="compositionally biased region" description="Basic and acidic residues" evidence="1">
    <location>
        <begin position="88"/>
        <end position="98"/>
    </location>
</feature>
<feature type="non-terminal residue" evidence="2">
    <location>
        <position position="1"/>
    </location>
</feature>
<feature type="region of interest" description="Disordered" evidence="1">
    <location>
        <begin position="1"/>
        <end position="43"/>
    </location>
</feature>
<name>A0ABD2PD70_9CUCU</name>
<dbReference type="Proteomes" id="UP001516400">
    <property type="component" value="Unassembled WGS sequence"/>
</dbReference>
<feature type="region of interest" description="Disordered" evidence="1">
    <location>
        <begin position="88"/>
        <end position="110"/>
    </location>
</feature>
<reference evidence="2 3" key="1">
    <citation type="journal article" date="2021" name="BMC Biol.">
        <title>Horizontally acquired antibacterial genes associated with adaptive radiation of ladybird beetles.</title>
        <authorList>
            <person name="Li H.S."/>
            <person name="Tang X.F."/>
            <person name="Huang Y.H."/>
            <person name="Xu Z.Y."/>
            <person name="Chen M.L."/>
            <person name="Du X.Y."/>
            <person name="Qiu B.Y."/>
            <person name="Chen P.T."/>
            <person name="Zhang W."/>
            <person name="Slipinski A."/>
            <person name="Escalona H.E."/>
            <person name="Waterhouse R.M."/>
            <person name="Zwick A."/>
            <person name="Pang H."/>
        </authorList>
    </citation>
    <scope>NUCLEOTIDE SEQUENCE [LARGE SCALE GENOMIC DNA]</scope>
    <source>
        <strain evidence="2">SYSU2018</strain>
    </source>
</reference>
<dbReference type="AlphaFoldDB" id="A0ABD2PD70"/>
<gene>
    <name evidence="2" type="ORF">HHI36_003163</name>
</gene>
<protein>
    <submittedName>
        <fullName evidence="2">Uncharacterized protein</fullName>
    </submittedName>
</protein>
<evidence type="ECO:0000256" key="1">
    <source>
        <dbReference type="SAM" id="MobiDB-lite"/>
    </source>
</evidence>
<accession>A0ABD2PD70</accession>
<proteinExistence type="predicted"/>
<comment type="caution">
    <text evidence="2">The sequence shown here is derived from an EMBL/GenBank/DDBJ whole genome shotgun (WGS) entry which is preliminary data.</text>
</comment>
<evidence type="ECO:0000313" key="3">
    <source>
        <dbReference type="Proteomes" id="UP001516400"/>
    </source>
</evidence>
<organism evidence="2 3">
    <name type="scientific">Cryptolaemus montrouzieri</name>
    <dbReference type="NCBI Taxonomy" id="559131"/>
    <lineage>
        <taxon>Eukaryota</taxon>
        <taxon>Metazoa</taxon>
        <taxon>Ecdysozoa</taxon>
        <taxon>Arthropoda</taxon>
        <taxon>Hexapoda</taxon>
        <taxon>Insecta</taxon>
        <taxon>Pterygota</taxon>
        <taxon>Neoptera</taxon>
        <taxon>Endopterygota</taxon>
        <taxon>Coleoptera</taxon>
        <taxon>Polyphaga</taxon>
        <taxon>Cucujiformia</taxon>
        <taxon>Coccinelloidea</taxon>
        <taxon>Coccinellidae</taxon>
        <taxon>Scymninae</taxon>
        <taxon>Scymnini</taxon>
        <taxon>Cryptolaemus</taxon>
    </lineage>
</organism>
<keyword evidence="3" id="KW-1185">Reference proteome</keyword>